<keyword evidence="2" id="KW-1185">Reference proteome</keyword>
<name>A0A1R4HCG8_9GAMM</name>
<dbReference type="RefSeq" id="WP_143341615.1">
    <property type="nucleotide sequence ID" value="NZ_FUKJ01000301.1"/>
</dbReference>
<proteinExistence type="predicted"/>
<dbReference type="OrthoDB" id="8244412at2"/>
<sequence length="275" mass="31237">MQGDVLERTQEINKLLQKIHPHFYDNSKNLFFMVLTQSCDLVKRGKGEKCKAPYITIVPVRSLDLVFSKHLSQLGCSNVEAELPVMTNKSKGKASEFLQRLFNNNEPGYFFLESESTPLSEDCVAFLNLSIAIKADIHYDKCLAAKVLELNDTFQAKLGWLVGQMYSRVGTPDWEEPSIKKKTDGLLNNIAIWVEDDKIKALEAGYKSFRDSNPDKKMTKADVSQVIKKVPTRKKQALEQVEKIIRDTLGQDENDKVAKLRKRLENDAALTNLLK</sequence>
<evidence type="ECO:0000313" key="2">
    <source>
        <dbReference type="Proteomes" id="UP000195442"/>
    </source>
</evidence>
<gene>
    <name evidence="1" type="ORF">CRENPOLYSF2_370026</name>
</gene>
<reference evidence="2" key="1">
    <citation type="submission" date="2017-02" db="EMBL/GenBank/DDBJ databases">
        <authorList>
            <person name="Daims H."/>
        </authorList>
    </citation>
    <scope>NUCLEOTIDE SEQUENCE [LARGE SCALE GENOMIC DNA]</scope>
</reference>
<organism evidence="1 2">
    <name type="scientific">Crenothrix polyspora</name>
    <dbReference type="NCBI Taxonomy" id="360316"/>
    <lineage>
        <taxon>Bacteria</taxon>
        <taxon>Pseudomonadati</taxon>
        <taxon>Pseudomonadota</taxon>
        <taxon>Gammaproteobacteria</taxon>
        <taxon>Methylococcales</taxon>
        <taxon>Crenotrichaceae</taxon>
        <taxon>Crenothrix</taxon>
    </lineage>
</organism>
<evidence type="ECO:0000313" key="1">
    <source>
        <dbReference type="EMBL" id="SJM93913.1"/>
    </source>
</evidence>
<dbReference type="AlphaFoldDB" id="A0A1R4HCG8"/>
<dbReference type="Proteomes" id="UP000195442">
    <property type="component" value="Unassembled WGS sequence"/>
</dbReference>
<accession>A0A1R4HCG8</accession>
<dbReference type="EMBL" id="FUKJ01000301">
    <property type="protein sequence ID" value="SJM93913.1"/>
    <property type="molecule type" value="Genomic_DNA"/>
</dbReference>
<protein>
    <submittedName>
        <fullName evidence="1">Uncharacterized protein</fullName>
    </submittedName>
</protein>